<dbReference type="EMBL" id="SZYD01000015">
    <property type="protein sequence ID" value="KAD3640190.1"/>
    <property type="molecule type" value="Genomic_DNA"/>
</dbReference>
<dbReference type="PROSITE" id="PS50994">
    <property type="entry name" value="INTEGRASE"/>
    <property type="match status" value="1"/>
</dbReference>
<organism evidence="2 3">
    <name type="scientific">Mikania micrantha</name>
    <name type="common">bitter vine</name>
    <dbReference type="NCBI Taxonomy" id="192012"/>
    <lineage>
        <taxon>Eukaryota</taxon>
        <taxon>Viridiplantae</taxon>
        <taxon>Streptophyta</taxon>
        <taxon>Embryophyta</taxon>
        <taxon>Tracheophyta</taxon>
        <taxon>Spermatophyta</taxon>
        <taxon>Magnoliopsida</taxon>
        <taxon>eudicotyledons</taxon>
        <taxon>Gunneridae</taxon>
        <taxon>Pentapetalae</taxon>
        <taxon>asterids</taxon>
        <taxon>campanulids</taxon>
        <taxon>Asterales</taxon>
        <taxon>Asteraceae</taxon>
        <taxon>Asteroideae</taxon>
        <taxon>Heliantheae alliance</taxon>
        <taxon>Eupatorieae</taxon>
        <taxon>Mikania</taxon>
    </lineage>
</organism>
<accession>A0A5N6MIZ2</accession>
<protein>
    <recommendedName>
        <fullName evidence="1">Integrase catalytic domain-containing protein</fullName>
    </recommendedName>
</protein>
<dbReference type="SUPFAM" id="SSF53098">
    <property type="entry name" value="Ribonuclease H-like"/>
    <property type="match status" value="1"/>
</dbReference>
<reference evidence="2 3" key="1">
    <citation type="submission" date="2019-05" db="EMBL/GenBank/DDBJ databases">
        <title>Mikania micrantha, genome provides insights into the molecular mechanism of rapid growth.</title>
        <authorList>
            <person name="Liu B."/>
        </authorList>
    </citation>
    <scope>NUCLEOTIDE SEQUENCE [LARGE SCALE GENOMIC DNA]</scope>
    <source>
        <strain evidence="2">NLD-2019</strain>
        <tissue evidence="2">Leaf</tissue>
    </source>
</reference>
<dbReference type="InterPro" id="IPR012337">
    <property type="entry name" value="RNaseH-like_sf"/>
</dbReference>
<evidence type="ECO:0000313" key="3">
    <source>
        <dbReference type="Proteomes" id="UP000326396"/>
    </source>
</evidence>
<dbReference type="InterPro" id="IPR001584">
    <property type="entry name" value="Integrase_cat-core"/>
</dbReference>
<dbReference type="Proteomes" id="UP000326396">
    <property type="component" value="Linkage Group LG5"/>
</dbReference>
<dbReference type="PANTHER" id="PTHR45835:SF99">
    <property type="entry name" value="CHROMO DOMAIN-CONTAINING PROTEIN-RELATED"/>
    <property type="match status" value="1"/>
</dbReference>
<keyword evidence="3" id="KW-1185">Reference proteome</keyword>
<comment type="caution">
    <text evidence="2">The sequence shown here is derived from an EMBL/GenBank/DDBJ whole genome shotgun (WGS) entry which is preliminary data.</text>
</comment>
<name>A0A5N6MIZ2_9ASTR</name>
<proteinExistence type="predicted"/>
<dbReference type="AlphaFoldDB" id="A0A5N6MIZ2"/>
<dbReference type="Gene3D" id="3.30.420.10">
    <property type="entry name" value="Ribonuclease H-like superfamily/Ribonuclease H"/>
    <property type="match status" value="1"/>
</dbReference>
<dbReference type="PANTHER" id="PTHR45835">
    <property type="entry name" value="YALI0A06105P"/>
    <property type="match status" value="1"/>
</dbReference>
<dbReference type="InterPro" id="IPR036397">
    <property type="entry name" value="RNaseH_sf"/>
</dbReference>
<dbReference type="GO" id="GO:0003676">
    <property type="term" value="F:nucleic acid binding"/>
    <property type="evidence" value="ECO:0007669"/>
    <property type="project" value="InterPro"/>
</dbReference>
<sequence>MNKDIAEYVGRCLTCAKVKAEHQKPSGLLEHPEIPLWKWEQIAMDFITKLPRTSSGHDTIWVIIDRLTKSAHFLPMRETFTMDKLARLYINEIVVRHGVPLSIISDRDSRFTSRESIGKTKSSNGA</sequence>
<evidence type="ECO:0000259" key="1">
    <source>
        <dbReference type="PROSITE" id="PS50994"/>
    </source>
</evidence>
<gene>
    <name evidence="2" type="ORF">E3N88_29413</name>
</gene>
<feature type="domain" description="Integrase catalytic" evidence="1">
    <location>
        <begin position="31"/>
        <end position="126"/>
    </location>
</feature>
<dbReference type="OrthoDB" id="1700150at2759"/>
<dbReference type="GO" id="GO:0015074">
    <property type="term" value="P:DNA integration"/>
    <property type="evidence" value="ECO:0007669"/>
    <property type="project" value="InterPro"/>
</dbReference>
<evidence type="ECO:0000313" key="2">
    <source>
        <dbReference type="EMBL" id="KAD3640190.1"/>
    </source>
</evidence>